<protein>
    <submittedName>
        <fullName evidence="2">Uncharacterized protein</fullName>
    </submittedName>
</protein>
<dbReference type="HOGENOM" id="CLU_1602565_0_0_1"/>
<name>A0A010RAM3_9PEZI</name>
<evidence type="ECO:0000256" key="1">
    <source>
        <dbReference type="SAM" id="MobiDB-lite"/>
    </source>
</evidence>
<comment type="caution">
    <text evidence="2">The sequence shown here is derived from an EMBL/GenBank/DDBJ whole genome shotgun (WGS) entry which is preliminary data.</text>
</comment>
<dbReference type="KEGG" id="cfj:CFIO01_04056"/>
<gene>
    <name evidence="2" type="ORF">CFIO01_04056</name>
</gene>
<dbReference type="Proteomes" id="UP000020467">
    <property type="component" value="Unassembled WGS sequence"/>
</dbReference>
<evidence type="ECO:0000313" key="2">
    <source>
        <dbReference type="EMBL" id="EXF77251.1"/>
    </source>
</evidence>
<dbReference type="EMBL" id="JARH01000733">
    <property type="protein sequence ID" value="EXF77251.1"/>
    <property type="molecule type" value="Genomic_DNA"/>
</dbReference>
<proteinExistence type="predicted"/>
<keyword evidence="3" id="KW-1185">Reference proteome</keyword>
<organism evidence="2 3">
    <name type="scientific">Colletotrichum fioriniae PJ7</name>
    <dbReference type="NCBI Taxonomy" id="1445577"/>
    <lineage>
        <taxon>Eukaryota</taxon>
        <taxon>Fungi</taxon>
        <taxon>Dikarya</taxon>
        <taxon>Ascomycota</taxon>
        <taxon>Pezizomycotina</taxon>
        <taxon>Sordariomycetes</taxon>
        <taxon>Hypocreomycetidae</taxon>
        <taxon>Glomerellales</taxon>
        <taxon>Glomerellaceae</taxon>
        <taxon>Colletotrichum</taxon>
        <taxon>Colletotrichum acutatum species complex</taxon>
    </lineage>
</organism>
<evidence type="ECO:0000313" key="3">
    <source>
        <dbReference type="Proteomes" id="UP000020467"/>
    </source>
</evidence>
<reference evidence="2 3" key="1">
    <citation type="submission" date="2014-02" db="EMBL/GenBank/DDBJ databases">
        <title>The genome sequence of Colletotrichum fioriniae PJ7.</title>
        <authorList>
            <person name="Baroncelli R."/>
            <person name="Thon M.R."/>
        </authorList>
    </citation>
    <scope>NUCLEOTIDE SEQUENCE [LARGE SCALE GENOMIC DNA]</scope>
    <source>
        <strain evidence="2 3">PJ7</strain>
    </source>
</reference>
<dbReference type="AlphaFoldDB" id="A0A010RAM3"/>
<feature type="region of interest" description="Disordered" evidence="1">
    <location>
        <begin position="147"/>
        <end position="166"/>
    </location>
</feature>
<accession>A0A010RAM3</accession>
<sequence>MLPAHVQGTYPARFLTKGTYQYMNRRPVGPCCHAAPQSRLFPPRLSVHHYVRWVTGHTGINHRERPSNSIFPPRNKANLGPPTTVSHVCFPPPPASESTDTQFFDTTRLDINKPTTTSPAAAQYTAFLLRQNQATAALDDSIIPLFTNPEDPTTDTHLADVQLPGP</sequence>